<feature type="domain" description="N-acetyltransferase" evidence="3">
    <location>
        <begin position="5"/>
        <end position="154"/>
    </location>
</feature>
<evidence type="ECO:0000256" key="2">
    <source>
        <dbReference type="ARBA" id="ARBA00023315"/>
    </source>
</evidence>
<proteinExistence type="predicted"/>
<dbReference type="SUPFAM" id="SSF55811">
    <property type="entry name" value="Nudix"/>
    <property type="match status" value="1"/>
</dbReference>
<dbReference type="SUPFAM" id="SSF55729">
    <property type="entry name" value="Acyl-CoA N-acyltransferases (Nat)"/>
    <property type="match status" value="1"/>
</dbReference>
<keyword evidence="2" id="KW-0012">Acyltransferase</keyword>
<gene>
    <name evidence="4" type="ORF">GWI71_06930</name>
</gene>
<protein>
    <submittedName>
        <fullName evidence="4">GNAT family N-acetyltransferase</fullName>
    </submittedName>
</protein>
<dbReference type="InterPro" id="IPR050832">
    <property type="entry name" value="Bact_Acetyltransf"/>
</dbReference>
<dbReference type="Pfam" id="PF00583">
    <property type="entry name" value="Acetyltransf_1"/>
    <property type="match status" value="1"/>
</dbReference>
<accession>A0ABW9ZEZ8</accession>
<evidence type="ECO:0000259" key="3">
    <source>
        <dbReference type="PROSITE" id="PS51186"/>
    </source>
</evidence>
<dbReference type="InterPro" id="IPR015797">
    <property type="entry name" value="NUDIX_hydrolase-like_dom_sf"/>
</dbReference>
<dbReference type="Gene3D" id="3.90.79.10">
    <property type="entry name" value="Nucleoside Triphosphate Pyrophosphohydrolase"/>
    <property type="match status" value="1"/>
</dbReference>
<dbReference type="RefSeq" id="WP_161675297.1">
    <property type="nucleotide sequence ID" value="NZ_JAABLP010000002.1"/>
</dbReference>
<dbReference type="Gene3D" id="3.40.630.30">
    <property type="match status" value="1"/>
</dbReference>
<keyword evidence="5" id="KW-1185">Reference proteome</keyword>
<evidence type="ECO:0000313" key="5">
    <source>
        <dbReference type="Proteomes" id="UP000541347"/>
    </source>
</evidence>
<evidence type="ECO:0000313" key="4">
    <source>
        <dbReference type="EMBL" id="NBN63410.1"/>
    </source>
</evidence>
<organism evidence="4 5">
    <name type="scientific">Pannonibacter tanglangensis</name>
    <dbReference type="NCBI Taxonomy" id="2750084"/>
    <lineage>
        <taxon>Bacteria</taxon>
        <taxon>Pseudomonadati</taxon>
        <taxon>Pseudomonadota</taxon>
        <taxon>Alphaproteobacteria</taxon>
        <taxon>Hyphomicrobiales</taxon>
        <taxon>Stappiaceae</taxon>
        <taxon>Pannonibacter</taxon>
    </lineage>
</organism>
<dbReference type="PROSITE" id="PS51186">
    <property type="entry name" value="GNAT"/>
    <property type="match status" value="1"/>
</dbReference>
<sequence length="386" mass="41436">MPVAPRLRPGRIADAAILTDILHRSKGSWGYPEAEMAGFRANNRVTPATLTSQTVIVAELDGRPVAFATGEAREDHLFVDYLFVAPEAQGLGLGRLLLAALEDHARSAGLAHLRLESDANAVGFYRRLGFGILGDRASTMIPTLRIPLMQRTLADPVLPLSGLALTFDPAGRWSFETDNEAAIAAHWRAAVARNPHMWNGRMLQATDLALTPEGLLSGSCVEIAFASFIAWRDWGCPDRNGANVFGSAVVRAAGGELLFGVMGPKTANHGLIYPPGGSLDPGDLRPDGTVDLEGSIARELLEETGLCIDEAEPGALFAVRDGPRLSVARELRFAADATRLRARMLAHSRQTPEEELADVLILERASDLPAAQVPAFARLIARHLIG</sequence>
<dbReference type="Proteomes" id="UP000541347">
    <property type="component" value="Unassembled WGS sequence"/>
</dbReference>
<name>A0ABW9ZEZ8_9HYPH</name>
<dbReference type="EMBL" id="JAABLP010000002">
    <property type="protein sequence ID" value="NBN63410.1"/>
    <property type="molecule type" value="Genomic_DNA"/>
</dbReference>
<keyword evidence="1" id="KW-0808">Transferase</keyword>
<dbReference type="InterPro" id="IPR000182">
    <property type="entry name" value="GNAT_dom"/>
</dbReference>
<reference evidence="4 5" key="1">
    <citation type="submission" date="2020-01" db="EMBL/GenBank/DDBJ databases">
        <authorList>
            <person name="Peng S.Y."/>
            <person name="Li J."/>
            <person name="Wang M."/>
            <person name="Wang L."/>
            <person name="Wang C.Q."/>
            <person name="Wang J.R."/>
        </authorList>
    </citation>
    <scope>NUCLEOTIDE SEQUENCE [LARGE SCALE GENOMIC DNA]</scope>
    <source>
        <strain evidence="4 5">XCT-34</strain>
    </source>
</reference>
<dbReference type="PANTHER" id="PTHR43877">
    <property type="entry name" value="AMINOALKYLPHOSPHONATE N-ACETYLTRANSFERASE-RELATED-RELATED"/>
    <property type="match status" value="1"/>
</dbReference>
<evidence type="ECO:0000256" key="1">
    <source>
        <dbReference type="ARBA" id="ARBA00022679"/>
    </source>
</evidence>
<dbReference type="PANTHER" id="PTHR43877:SF2">
    <property type="entry name" value="AMINOALKYLPHOSPHONATE N-ACETYLTRANSFERASE-RELATED"/>
    <property type="match status" value="1"/>
</dbReference>
<comment type="caution">
    <text evidence="4">The sequence shown here is derived from an EMBL/GenBank/DDBJ whole genome shotgun (WGS) entry which is preliminary data.</text>
</comment>
<dbReference type="InterPro" id="IPR016181">
    <property type="entry name" value="Acyl_CoA_acyltransferase"/>
</dbReference>